<evidence type="ECO:0000313" key="4">
    <source>
        <dbReference type="RefSeq" id="XP_021810937.1"/>
    </source>
</evidence>
<dbReference type="Proteomes" id="UP000515124">
    <property type="component" value="Unplaced"/>
</dbReference>
<evidence type="ECO:0000313" key="3">
    <source>
        <dbReference type="Proteomes" id="UP000515124"/>
    </source>
</evidence>
<evidence type="ECO:0000259" key="2">
    <source>
        <dbReference type="Pfam" id="PF13963"/>
    </source>
</evidence>
<organism evidence="3 4">
    <name type="scientific">Prunus avium</name>
    <name type="common">Cherry</name>
    <name type="synonym">Cerasus avium</name>
    <dbReference type="NCBI Taxonomy" id="42229"/>
    <lineage>
        <taxon>Eukaryota</taxon>
        <taxon>Viridiplantae</taxon>
        <taxon>Streptophyta</taxon>
        <taxon>Embryophyta</taxon>
        <taxon>Tracheophyta</taxon>
        <taxon>Spermatophyta</taxon>
        <taxon>Magnoliopsida</taxon>
        <taxon>eudicotyledons</taxon>
        <taxon>Gunneridae</taxon>
        <taxon>Pentapetalae</taxon>
        <taxon>rosids</taxon>
        <taxon>fabids</taxon>
        <taxon>Rosales</taxon>
        <taxon>Rosaceae</taxon>
        <taxon>Amygdaloideae</taxon>
        <taxon>Amygdaleae</taxon>
        <taxon>Prunus</taxon>
    </lineage>
</organism>
<keyword evidence="3" id="KW-1185">Reference proteome</keyword>
<proteinExistence type="predicted"/>
<feature type="domain" description="Transposase-associated" evidence="2">
    <location>
        <begin position="5"/>
        <end position="78"/>
    </location>
</feature>
<dbReference type="GeneID" id="110754204"/>
<feature type="region of interest" description="Disordered" evidence="1">
    <location>
        <begin position="77"/>
        <end position="99"/>
    </location>
</feature>
<dbReference type="RefSeq" id="XP_021810937.1">
    <property type="nucleotide sequence ID" value="XM_021955245.1"/>
</dbReference>
<dbReference type="Pfam" id="PF02992">
    <property type="entry name" value="Transposase_21"/>
    <property type="match status" value="1"/>
</dbReference>
<protein>
    <submittedName>
        <fullName evidence="4">Uncharacterized protein LOC110754204</fullName>
    </submittedName>
</protein>
<dbReference type="PANTHER" id="PTHR10775">
    <property type="entry name" value="OS08G0208400 PROTEIN"/>
    <property type="match status" value="1"/>
</dbReference>
<dbReference type="InterPro" id="IPR029480">
    <property type="entry name" value="Transpos_assoc"/>
</dbReference>
<dbReference type="InterPro" id="IPR004242">
    <property type="entry name" value="Transposase_21"/>
</dbReference>
<dbReference type="AlphaFoldDB" id="A0A6P5S907"/>
<name>A0A6P5S907_PRUAV</name>
<accession>A0A6P5S907</accession>
<dbReference type="Pfam" id="PF13963">
    <property type="entry name" value="Transpos_assoc"/>
    <property type="match status" value="1"/>
</dbReference>
<evidence type="ECO:0000256" key="1">
    <source>
        <dbReference type="SAM" id="MobiDB-lite"/>
    </source>
</evidence>
<feature type="compositionally biased region" description="Acidic residues" evidence="1">
    <location>
        <begin position="79"/>
        <end position="90"/>
    </location>
</feature>
<gene>
    <name evidence="4" type="primary">LOC110754204</name>
</gene>
<dbReference type="PANTHER" id="PTHR10775:SF182">
    <property type="entry name" value="TRANSPOSON, EN_SPM-LIKE, TRANSPOSASE-ASSOCIATED DOMAIN PROTEIN-RELATED"/>
    <property type="match status" value="1"/>
</dbReference>
<reference evidence="4" key="1">
    <citation type="submission" date="2025-08" db="UniProtKB">
        <authorList>
            <consortium name="RefSeq"/>
        </authorList>
    </citation>
    <scope>IDENTIFICATION</scope>
</reference>
<dbReference type="KEGG" id="pavi:110754204"/>
<sequence length="649" mass="75222">MHVDKSWMQSGRSSEDYFAGVESFLNYAYNHVKPDDSKIFCPCSKCSNRYRHLRYEVHKHLLYNGIKLTYTTWNLHGEGEDEDSDESDSDNDGHDVASMEQDDDMHGLIEAGCPQDPNGDAHKFYKLLEEAEQPLYAGCESYSNLSFVVNLMHIKGIGTMSIKAFGMLLTLLKNAFPFCEKLPTTTNGAKKIISDLGLHYDKIDACNNDCIIYYKEHANAMQCPTCKLSRWKKQGKGSKKKGKRVPWKVLRYFPLTPRLQRLFMSSKTAVDMRWHFKDRVKDGVLRHPGDSEAWKSFNQIHESFGMEPRNGPCHDIDVYMRPLIDELRTLWEIGVETYDIYAKQNFQMRAAILWTINDYPAYAYMSGWSTSGKLACPYCASDTSHRWLSHGSKTCYLGHRRFLPSDHVWRNQRSQFDNTRETRLAPKRPSGDDVINELSELREITHGKDGKKHTILWFGKDHNWKKHSIFFQLPYWKTLLVRHNLDVMHIEKNVFENVIGTMMSIDGKTKDSLNAHLDLQEMGIRQRYHPEEGDNGKLYFIPGDYTLSNDDNKALCQWLMELKVLDGYSGNLSRCVNASERNISGMKTHDCHVFLERLLPFVVRDLLTKYVTELYNDGKVSKQMLSLARGPERFKVNLMGKRIMAYRKI</sequence>